<organism evidence="1 2">
    <name type="scientific">Paenibacillus baimaensis</name>
    <dbReference type="NCBI Taxonomy" id="2982185"/>
    <lineage>
        <taxon>Bacteria</taxon>
        <taxon>Bacillati</taxon>
        <taxon>Bacillota</taxon>
        <taxon>Bacilli</taxon>
        <taxon>Bacillales</taxon>
        <taxon>Paenibacillaceae</taxon>
        <taxon>Paenibacillus</taxon>
    </lineage>
</organism>
<accession>A0ABT2URX6</accession>
<comment type="caution">
    <text evidence="1">The sequence shown here is derived from an EMBL/GenBank/DDBJ whole genome shotgun (WGS) entry which is preliminary data.</text>
</comment>
<gene>
    <name evidence="1" type="ORF">OB236_34830</name>
</gene>
<dbReference type="RefSeq" id="WP_262688118.1">
    <property type="nucleotide sequence ID" value="NZ_JAOQIO010000116.1"/>
</dbReference>
<dbReference type="Proteomes" id="UP001652445">
    <property type="component" value="Unassembled WGS sequence"/>
</dbReference>
<name>A0ABT2URX6_9BACL</name>
<dbReference type="EMBL" id="JAOQIO010000116">
    <property type="protein sequence ID" value="MCU6797317.1"/>
    <property type="molecule type" value="Genomic_DNA"/>
</dbReference>
<proteinExistence type="predicted"/>
<keyword evidence="2" id="KW-1185">Reference proteome</keyword>
<sequence>MSDKVTLSTGVLTREPGTITAVINLANVDKDDSHRITVEVLDWSSYSDPVLLPVLIGDNVPVVFPYRLAGNNLAVMYADLDETVDLYEIRIISHKHKKIIANCFGRSLPPYTSQQGNTVLQSQLIKIN</sequence>
<evidence type="ECO:0000313" key="1">
    <source>
        <dbReference type="EMBL" id="MCU6797317.1"/>
    </source>
</evidence>
<protein>
    <submittedName>
        <fullName evidence="1">Uncharacterized protein</fullName>
    </submittedName>
</protein>
<reference evidence="1 2" key="1">
    <citation type="submission" date="2022-09" db="EMBL/GenBank/DDBJ databases">
        <authorList>
            <person name="Han X.L."/>
            <person name="Wang Q."/>
            <person name="Lu T."/>
        </authorList>
    </citation>
    <scope>NUCLEOTIDE SEQUENCE [LARGE SCALE GENOMIC DNA]</scope>
    <source>
        <strain evidence="1 2">WQ 127069</strain>
    </source>
</reference>
<evidence type="ECO:0000313" key="2">
    <source>
        <dbReference type="Proteomes" id="UP001652445"/>
    </source>
</evidence>